<dbReference type="InterPro" id="IPR050982">
    <property type="entry name" value="Auxin_biosynth/cation_transpt"/>
</dbReference>
<dbReference type="RefSeq" id="WP_130680175.1">
    <property type="nucleotide sequence ID" value="NZ_SIOQ01000007.1"/>
</dbReference>
<dbReference type="Pfam" id="PF13738">
    <property type="entry name" value="Pyr_redox_3"/>
    <property type="match status" value="1"/>
</dbReference>
<comment type="caution">
    <text evidence="2">The sequence shown here is derived from an EMBL/GenBank/DDBJ whole genome shotgun (WGS) entry which is preliminary data.</text>
</comment>
<proteinExistence type="predicted"/>
<organism evidence="2 3">
    <name type="scientific">Rhizobium leguminosarum</name>
    <dbReference type="NCBI Taxonomy" id="384"/>
    <lineage>
        <taxon>Bacteria</taxon>
        <taxon>Pseudomonadati</taxon>
        <taxon>Pseudomonadota</taxon>
        <taxon>Alphaproteobacteria</taxon>
        <taxon>Hyphomicrobiales</taxon>
        <taxon>Rhizobiaceae</taxon>
        <taxon>Rhizobium/Agrobacterium group</taxon>
        <taxon>Rhizobium</taxon>
    </lineage>
</organism>
<evidence type="ECO:0000313" key="2">
    <source>
        <dbReference type="EMBL" id="TAX64426.1"/>
    </source>
</evidence>
<accession>A0A4Q8XP64</accession>
<dbReference type="AlphaFoldDB" id="A0A4Q8XP64"/>
<dbReference type="Gene3D" id="3.50.50.60">
    <property type="entry name" value="FAD/NAD(P)-binding domain"/>
    <property type="match status" value="1"/>
</dbReference>
<dbReference type="PRINTS" id="PR00469">
    <property type="entry name" value="PNDRDTASEII"/>
</dbReference>
<dbReference type="GO" id="GO:0050660">
    <property type="term" value="F:flavin adenine dinucleotide binding"/>
    <property type="evidence" value="ECO:0007669"/>
    <property type="project" value="TreeGrafter"/>
</dbReference>
<dbReference type="Proteomes" id="UP000293652">
    <property type="component" value="Unassembled WGS sequence"/>
</dbReference>
<dbReference type="GO" id="GO:0004497">
    <property type="term" value="F:monooxygenase activity"/>
    <property type="evidence" value="ECO:0007669"/>
    <property type="project" value="TreeGrafter"/>
</dbReference>
<sequence>MFRTNEVESAVVVGAGTAGLIAAFELQQAGILPRIFERATRVGDQWRARHPQLTLNTHRDLSHLPNLRYPAGTPAFPKRDAVVEHLHEFVVQQSMAIEFGVEVDCISVVNGNYHLSTNKGAVAARNVVIATGRDRKPIIPAWAGIERFRGKVIHAADFGSPQEYDGKRVLVVGSGNSGFDILNHLAKQKPSALWLSSRHGPTLVPKRLFGVTVHRLSPLLACLPTRLADGALAATSYVSFGDLRRFGIGNPTAGGASRLKDGTALASDDGAVRAIKAGTIKVMPELQSFDEDQVHFRDGQACSPDIVIAATGYAADLEGIVGNLDLLDKQGRTLINGSQQLPHLPGLYFIGMRASIIGDIGSAKIQGRAIARSIRRAQQEGMTDGSATTWRDR</sequence>
<dbReference type="SUPFAM" id="SSF51905">
    <property type="entry name" value="FAD/NAD(P)-binding domain"/>
    <property type="match status" value="2"/>
</dbReference>
<dbReference type="PANTHER" id="PTHR43539:SF78">
    <property type="entry name" value="FLAVIN-CONTAINING MONOOXYGENASE"/>
    <property type="match status" value="1"/>
</dbReference>
<protein>
    <submittedName>
        <fullName evidence="2">NAD(P)/FAD-dependent oxidoreductase</fullName>
    </submittedName>
</protein>
<evidence type="ECO:0000313" key="3">
    <source>
        <dbReference type="Proteomes" id="UP000293652"/>
    </source>
</evidence>
<evidence type="ECO:0000256" key="1">
    <source>
        <dbReference type="ARBA" id="ARBA00023002"/>
    </source>
</evidence>
<dbReference type="PRINTS" id="PR00368">
    <property type="entry name" value="FADPNR"/>
</dbReference>
<gene>
    <name evidence="2" type="ORF">ELI03_34815</name>
</gene>
<reference evidence="2 3" key="1">
    <citation type="submission" date="2019-02" db="EMBL/GenBank/DDBJ databases">
        <title>The genomic architecture of introgression among sibling species of bacteria.</title>
        <authorList>
            <person name="Cavassim M.I.A."/>
            <person name="Moeskjaer S."/>
            <person name="Moslemi C."/>
            <person name="Fields B."/>
            <person name="Bachmann A."/>
            <person name="Vilhjalmsson B."/>
            <person name="Schierup M.H."/>
            <person name="Young J.P.W."/>
            <person name="Andersen S.U."/>
        </authorList>
    </citation>
    <scope>NUCLEOTIDE SEQUENCE [LARGE SCALE GENOMIC DNA]</scope>
    <source>
        <strain evidence="2 3">SM145A</strain>
    </source>
</reference>
<name>A0A4Q8XP64_RHILE</name>
<dbReference type="InterPro" id="IPR036188">
    <property type="entry name" value="FAD/NAD-bd_sf"/>
</dbReference>
<keyword evidence="1" id="KW-0560">Oxidoreductase</keyword>
<dbReference type="EMBL" id="SIPC01000009">
    <property type="protein sequence ID" value="TAX64426.1"/>
    <property type="molecule type" value="Genomic_DNA"/>
</dbReference>
<dbReference type="PANTHER" id="PTHR43539">
    <property type="entry name" value="FLAVIN-BINDING MONOOXYGENASE-LIKE PROTEIN (AFU_ORTHOLOGUE AFUA_4G09220)"/>
    <property type="match status" value="1"/>
</dbReference>